<keyword evidence="1" id="KW-0808">Transferase</keyword>
<protein>
    <submittedName>
        <fullName evidence="1">Glycosyltransferase</fullName>
    </submittedName>
</protein>
<dbReference type="Pfam" id="PF13692">
    <property type="entry name" value="Glyco_trans_1_4"/>
    <property type="match status" value="1"/>
</dbReference>
<reference evidence="1 2" key="1">
    <citation type="submission" date="2020-07" db="EMBL/GenBank/DDBJ databases">
        <title>Thermogemmata thermophila gen. nov., sp. nov., a novel moderate thermophilic planctomycete from a Kamchatka hot spring.</title>
        <authorList>
            <person name="Elcheninov A.G."/>
            <person name="Podosokorskaya O.A."/>
            <person name="Kovaleva O.L."/>
            <person name="Novikov A."/>
            <person name="Bonch-Osmolovskaya E.A."/>
            <person name="Toshchakov S.V."/>
            <person name="Kublanov I.V."/>
        </authorList>
    </citation>
    <scope>NUCLEOTIDE SEQUENCE [LARGE SCALE GENOMIC DNA]</scope>
    <source>
        <strain evidence="1 2">2918</strain>
    </source>
</reference>
<dbReference type="PANTHER" id="PTHR12526">
    <property type="entry name" value="GLYCOSYLTRANSFERASE"/>
    <property type="match status" value="1"/>
</dbReference>
<dbReference type="SUPFAM" id="SSF53756">
    <property type="entry name" value="UDP-Glycosyltransferase/glycogen phosphorylase"/>
    <property type="match status" value="1"/>
</dbReference>
<dbReference type="Proteomes" id="UP000542342">
    <property type="component" value="Unassembled WGS sequence"/>
</dbReference>
<accession>A0A7V8VC95</accession>
<dbReference type="PANTHER" id="PTHR12526:SF630">
    <property type="entry name" value="GLYCOSYLTRANSFERASE"/>
    <property type="match status" value="1"/>
</dbReference>
<dbReference type="GO" id="GO:0016740">
    <property type="term" value="F:transferase activity"/>
    <property type="evidence" value="ECO:0007669"/>
    <property type="project" value="UniProtKB-KW"/>
</dbReference>
<organism evidence="1 2">
    <name type="scientific">Thermogemmata fonticola</name>
    <dbReference type="NCBI Taxonomy" id="2755323"/>
    <lineage>
        <taxon>Bacteria</taxon>
        <taxon>Pseudomonadati</taxon>
        <taxon>Planctomycetota</taxon>
        <taxon>Planctomycetia</taxon>
        <taxon>Gemmatales</taxon>
        <taxon>Gemmataceae</taxon>
        <taxon>Thermogemmata</taxon>
    </lineage>
</organism>
<comment type="caution">
    <text evidence="1">The sequence shown here is derived from an EMBL/GenBank/DDBJ whole genome shotgun (WGS) entry which is preliminary data.</text>
</comment>
<dbReference type="AlphaFoldDB" id="A0A7V8VC95"/>
<sequence>MHLVALVESEEHVCYRYRLKAFQGLWAAAGYRLSWYRLPRGWWGRWFWDPRLCQADAVILQRKLLPSWAVHRLRRYARFLIYDFDDALWLRDSYAREGLEDRRRRRRFATLVRMCDLVVAGNAFLAAAVRHFAPSTPVVVIPTSVDPSLYPLARHEADLSEGIRLVWIGSRSTLQGLVRFRETLEQIGQAVPGVRLRLICDQPLVLRHLPVDFVPWRAETEAAVLASADIGISWLPMDDWSRGKCGLKVLQYQAAGLPVVANPVGVQAEMVRSGQTGYLVQSSEEWVDAIRVLGQDQELRRQMGRAGRRQVEQHYSVEVASQQWLSALATWLVPLRQAS</sequence>
<name>A0A7V8VC95_9BACT</name>
<keyword evidence="2" id="KW-1185">Reference proteome</keyword>
<dbReference type="Gene3D" id="3.40.50.2000">
    <property type="entry name" value="Glycogen Phosphorylase B"/>
    <property type="match status" value="1"/>
</dbReference>
<dbReference type="CDD" id="cd03801">
    <property type="entry name" value="GT4_PimA-like"/>
    <property type="match status" value="1"/>
</dbReference>
<gene>
    <name evidence="1" type="ORF">H0921_04405</name>
</gene>
<proteinExistence type="predicted"/>
<dbReference type="EMBL" id="JACEFB010000002">
    <property type="protein sequence ID" value="MBA2225403.1"/>
    <property type="molecule type" value="Genomic_DNA"/>
</dbReference>
<evidence type="ECO:0000313" key="2">
    <source>
        <dbReference type="Proteomes" id="UP000542342"/>
    </source>
</evidence>
<evidence type="ECO:0000313" key="1">
    <source>
        <dbReference type="EMBL" id="MBA2225403.1"/>
    </source>
</evidence>
<dbReference type="RefSeq" id="WP_194536830.1">
    <property type="nucleotide sequence ID" value="NZ_JACEFB010000002.1"/>
</dbReference>